<evidence type="ECO:0000313" key="1">
    <source>
        <dbReference type="EMBL" id="CAD8167814.1"/>
    </source>
</evidence>
<accession>A0A8S1UTK6</accession>
<gene>
    <name evidence="1" type="ORF">POCTA_138.1.T0500295</name>
</gene>
<evidence type="ECO:0000313" key="2">
    <source>
        <dbReference type="Proteomes" id="UP000683925"/>
    </source>
</evidence>
<dbReference type="EMBL" id="CAJJDP010000050">
    <property type="protein sequence ID" value="CAD8167814.1"/>
    <property type="molecule type" value="Genomic_DNA"/>
</dbReference>
<sequence>MITSARWIKQEKGMQLARIEDGKWVDLSYNFLEYDLSKQQKVAKMQLQQDSTKKIQELDIGNLFLGIKLLNFIWKVSRGGFMRIKLDYIDKFCLITKATSSSLVENSNIVFTCLQFKKEILVSKQLNLVLTHIFYLYSQ</sequence>
<protein>
    <submittedName>
        <fullName evidence="1">Uncharacterized protein</fullName>
    </submittedName>
</protein>
<dbReference type="AlphaFoldDB" id="A0A8S1UTK6"/>
<dbReference type="Proteomes" id="UP000683925">
    <property type="component" value="Unassembled WGS sequence"/>
</dbReference>
<proteinExistence type="predicted"/>
<name>A0A8S1UTK6_PAROT</name>
<keyword evidence="2" id="KW-1185">Reference proteome</keyword>
<reference evidence="1" key="1">
    <citation type="submission" date="2021-01" db="EMBL/GenBank/DDBJ databases">
        <authorList>
            <consortium name="Genoscope - CEA"/>
            <person name="William W."/>
        </authorList>
    </citation>
    <scope>NUCLEOTIDE SEQUENCE</scope>
</reference>
<comment type="caution">
    <text evidence="1">The sequence shown here is derived from an EMBL/GenBank/DDBJ whole genome shotgun (WGS) entry which is preliminary data.</text>
</comment>
<organism evidence="1 2">
    <name type="scientific">Paramecium octaurelia</name>
    <dbReference type="NCBI Taxonomy" id="43137"/>
    <lineage>
        <taxon>Eukaryota</taxon>
        <taxon>Sar</taxon>
        <taxon>Alveolata</taxon>
        <taxon>Ciliophora</taxon>
        <taxon>Intramacronucleata</taxon>
        <taxon>Oligohymenophorea</taxon>
        <taxon>Peniculida</taxon>
        <taxon>Parameciidae</taxon>
        <taxon>Paramecium</taxon>
    </lineage>
</organism>